<proteinExistence type="predicted"/>
<evidence type="ECO:0000313" key="1">
    <source>
        <dbReference type="EMBL" id="KZT10149.1"/>
    </source>
</evidence>
<dbReference type="EMBL" id="KV427610">
    <property type="protein sequence ID" value="KZT10149.1"/>
    <property type="molecule type" value="Genomic_DNA"/>
</dbReference>
<organism evidence="1 2">
    <name type="scientific">Laetiporus sulphureus 93-53</name>
    <dbReference type="NCBI Taxonomy" id="1314785"/>
    <lineage>
        <taxon>Eukaryota</taxon>
        <taxon>Fungi</taxon>
        <taxon>Dikarya</taxon>
        <taxon>Basidiomycota</taxon>
        <taxon>Agaricomycotina</taxon>
        <taxon>Agaricomycetes</taxon>
        <taxon>Polyporales</taxon>
        <taxon>Laetiporus</taxon>
    </lineage>
</organism>
<dbReference type="OrthoDB" id="3247418at2759"/>
<evidence type="ECO:0000313" key="2">
    <source>
        <dbReference type="Proteomes" id="UP000076871"/>
    </source>
</evidence>
<dbReference type="GeneID" id="63829183"/>
<protein>
    <submittedName>
        <fullName evidence="1">Uncharacterized protein</fullName>
    </submittedName>
</protein>
<dbReference type="RefSeq" id="XP_040767889.1">
    <property type="nucleotide sequence ID" value="XM_040912155.1"/>
</dbReference>
<reference evidence="1 2" key="1">
    <citation type="journal article" date="2016" name="Mol. Biol. Evol.">
        <title>Comparative Genomics of Early-Diverging Mushroom-Forming Fungi Provides Insights into the Origins of Lignocellulose Decay Capabilities.</title>
        <authorList>
            <person name="Nagy L.G."/>
            <person name="Riley R."/>
            <person name="Tritt A."/>
            <person name="Adam C."/>
            <person name="Daum C."/>
            <person name="Floudas D."/>
            <person name="Sun H."/>
            <person name="Yadav J.S."/>
            <person name="Pangilinan J."/>
            <person name="Larsson K.H."/>
            <person name="Matsuura K."/>
            <person name="Barry K."/>
            <person name="Labutti K."/>
            <person name="Kuo R."/>
            <person name="Ohm R.A."/>
            <person name="Bhattacharya S.S."/>
            <person name="Shirouzu T."/>
            <person name="Yoshinaga Y."/>
            <person name="Martin F.M."/>
            <person name="Grigoriev I.V."/>
            <person name="Hibbett D.S."/>
        </authorList>
    </citation>
    <scope>NUCLEOTIDE SEQUENCE [LARGE SCALE GENOMIC DNA]</scope>
    <source>
        <strain evidence="1 2">93-53</strain>
    </source>
</reference>
<accession>A0A165GCA2</accession>
<dbReference type="AlphaFoldDB" id="A0A165GCA2"/>
<dbReference type="InParanoid" id="A0A165GCA2"/>
<gene>
    <name evidence="1" type="ORF">LAESUDRAFT_756338</name>
</gene>
<sequence length="342" mass="38672">MTTWIMKSKEDVLKFAEEWRDAQTKTRQAAIFRKTGVRWSELLRLPYWDPTRGVIVDSMHNLFLGLVQYHVHTIIGMDILIAEKTMHDAEEADSVGEDETDDVVIIQEAAKIEKMLTTNPTVKKLQRKPKQALRLVCHMRGIEQVSWGGTKRLKEKVVVEVLMESVHSATSLLAMSTSAPNKSQPMSDVVVGQELVDELAVALARTESVVDDSTRRKDAEFCQRDLRNLQDDIALTVCPMYSSGPPRNIGTKARGKLKADHWKAAIEFEIPVSFMKRWCHPSTTAADHDNPRQALACTTMLLACAVGQVTSYPILQEHKDKYTAYMSSYLSEIRRLCPDRSL</sequence>
<keyword evidence="2" id="KW-1185">Reference proteome</keyword>
<name>A0A165GCA2_9APHY</name>
<dbReference type="STRING" id="1314785.A0A165GCA2"/>
<dbReference type="Proteomes" id="UP000076871">
    <property type="component" value="Unassembled WGS sequence"/>
</dbReference>